<sequence>MASNEELTVGIPLTYWVDNEKKRVVMAEASGDFVDVLFSFLSLPLGTITRLQSEGKFPQNQRQQQPLEIGCINNLYQSVKDLDPDVFWNKMCKEMLLSPRNPLEGSCQRLQVNVDDTRPTKYFMCHSCSKRNDLLVSTFNGARCYCGKLMKKEMELLAEEPKEGDNGVFVKGDAMFLIGDDLRVIRSSPGNSVQPLLKHRYKDLSKTDPVVVYLGVNEIFNILKKALTSKSPLSDVFIESKESKPSYTFSPYTGSSHLKDYLEIKVIVSKSQNKVLFVEANADFVDFLVSFLTTPLGSILNLMNAKLSLGSIDNLYTSVKNLNPSWFIESSNKSLLNLRAAPQFGCKSNNLNASQDTPKYWYGTGAVKDNMGRIMISKRKDMVQDPKEVKLFEPRCRDGARELAVGFMKRPCLFVVRDDLQVIPITTTSSILYLQQLENIQLNDLEEHLVEIRKSHEALNLLGASLTCKEGALTQSLFYLLRKWKYQRWIPFWGVLGRKKKRHGNQKEVEVEEKEKESAVVSDMRNREKDKKVKNKENGKEKKGNMLTTPEETK</sequence>
<evidence type="ECO:0000313" key="3">
    <source>
        <dbReference type="Proteomes" id="UP000075243"/>
    </source>
</evidence>
<dbReference type="PANTHER" id="PTHR33103:SF93">
    <property type="entry name" value="DUF674 FAMILY PROTEIN"/>
    <property type="match status" value="1"/>
</dbReference>
<feature type="region of interest" description="Disordered" evidence="1">
    <location>
        <begin position="504"/>
        <end position="554"/>
    </location>
</feature>
<evidence type="ECO:0008006" key="4">
    <source>
        <dbReference type="Google" id="ProtNLM"/>
    </source>
</evidence>
<dbReference type="EMBL" id="CM003603">
    <property type="protein sequence ID" value="KYP77136.1"/>
    <property type="molecule type" value="Genomic_DNA"/>
</dbReference>
<name>A0A151UCS4_CAJCA</name>
<dbReference type="STRING" id="3821.A0A151UCS4"/>
<dbReference type="InterPro" id="IPR007750">
    <property type="entry name" value="DUF674"/>
</dbReference>
<organism evidence="2 3">
    <name type="scientific">Cajanus cajan</name>
    <name type="common">Pigeon pea</name>
    <name type="synonym">Cajanus indicus</name>
    <dbReference type="NCBI Taxonomy" id="3821"/>
    <lineage>
        <taxon>Eukaryota</taxon>
        <taxon>Viridiplantae</taxon>
        <taxon>Streptophyta</taxon>
        <taxon>Embryophyta</taxon>
        <taxon>Tracheophyta</taxon>
        <taxon>Spermatophyta</taxon>
        <taxon>Magnoliopsida</taxon>
        <taxon>eudicotyledons</taxon>
        <taxon>Gunneridae</taxon>
        <taxon>Pentapetalae</taxon>
        <taxon>rosids</taxon>
        <taxon>fabids</taxon>
        <taxon>Fabales</taxon>
        <taxon>Fabaceae</taxon>
        <taxon>Papilionoideae</taxon>
        <taxon>50 kb inversion clade</taxon>
        <taxon>NPAAA clade</taxon>
        <taxon>indigoferoid/millettioid clade</taxon>
        <taxon>Phaseoleae</taxon>
        <taxon>Cajanus</taxon>
    </lineage>
</organism>
<proteinExistence type="predicted"/>
<keyword evidence="3" id="KW-1185">Reference proteome</keyword>
<accession>A0A151UCS4</accession>
<gene>
    <name evidence="2" type="ORF">KK1_021408</name>
</gene>
<dbReference type="OMA" id="TKYFMCP"/>
<evidence type="ECO:0000256" key="1">
    <source>
        <dbReference type="SAM" id="MobiDB-lite"/>
    </source>
</evidence>
<dbReference type="Gramene" id="C.cajan_20787.t">
    <property type="protein sequence ID" value="C.cajan_20787.t"/>
    <property type="gene ID" value="C.cajan_20787"/>
</dbReference>
<dbReference type="Proteomes" id="UP000075243">
    <property type="component" value="Chromosome 1"/>
</dbReference>
<dbReference type="PANTHER" id="PTHR33103">
    <property type="entry name" value="OS01G0153900 PROTEIN"/>
    <property type="match status" value="1"/>
</dbReference>
<protein>
    <recommendedName>
        <fullName evidence="4">DUF674 family protein</fullName>
    </recommendedName>
</protein>
<dbReference type="Pfam" id="PF05056">
    <property type="entry name" value="DUF674"/>
    <property type="match status" value="1"/>
</dbReference>
<feature type="compositionally biased region" description="Basic and acidic residues" evidence="1">
    <location>
        <begin position="505"/>
        <end position="544"/>
    </location>
</feature>
<reference evidence="2 3" key="1">
    <citation type="journal article" date="2012" name="Nat. Biotechnol.">
        <title>Draft genome sequence of pigeonpea (Cajanus cajan), an orphan legume crop of resource-poor farmers.</title>
        <authorList>
            <person name="Varshney R.K."/>
            <person name="Chen W."/>
            <person name="Li Y."/>
            <person name="Bharti A.K."/>
            <person name="Saxena R.K."/>
            <person name="Schlueter J.A."/>
            <person name="Donoghue M.T."/>
            <person name="Azam S."/>
            <person name="Fan G."/>
            <person name="Whaley A.M."/>
            <person name="Farmer A.D."/>
            <person name="Sheridan J."/>
            <person name="Iwata A."/>
            <person name="Tuteja R."/>
            <person name="Penmetsa R.V."/>
            <person name="Wu W."/>
            <person name="Upadhyaya H.D."/>
            <person name="Yang S.P."/>
            <person name="Shah T."/>
            <person name="Saxena K.B."/>
            <person name="Michael T."/>
            <person name="McCombie W.R."/>
            <person name="Yang B."/>
            <person name="Zhang G."/>
            <person name="Yang H."/>
            <person name="Wang J."/>
            <person name="Spillane C."/>
            <person name="Cook D.R."/>
            <person name="May G.D."/>
            <person name="Xu X."/>
            <person name="Jackson S.A."/>
        </authorList>
    </citation>
    <scope>NUCLEOTIDE SEQUENCE [LARGE SCALE GENOMIC DNA]</scope>
    <source>
        <strain evidence="3">cv. Asha</strain>
    </source>
</reference>
<evidence type="ECO:0000313" key="2">
    <source>
        <dbReference type="EMBL" id="KYP77136.1"/>
    </source>
</evidence>
<dbReference type="AlphaFoldDB" id="A0A151UCS4"/>